<evidence type="ECO:0000256" key="1">
    <source>
        <dbReference type="ARBA" id="ARBA00009437"/>
    </source>
</evidence>
<evidence type="ECO:0000256" key="2">
    <source>
        <dbReference type="ARBA" id="ARBA00023015"/>
    </source>
</evidence>
<keyword evidence="7" id="KW-1185">Reference proteome</keyword>
<keyword evidence="4" id="KW-0804">Transcription</keyword>
<dbReference type="Pfam" id="PF00126">
    <property type="entry name" value="HTH_1"/>
    <property type="match status" value="1"/>
</dbReference>
<keyword evidence="3" id="KW-0238">DNA-binding</keyword>
<dbReference type="InterPro" id="IPR005119">
    <property type="entry name" value="LysR_subst-bd"/>
</dbReference>
<dbReference type="InterPro" id="IPR036390">
    <property type="entry name" value="WH_DNA-bd_sf"/>
</dbReference>
<gene>
    <name evidence="6" type="ORF">ACFPM8_08135</name>
</gene>
<evidence type="ECO:0000259" key="5">
    <source>
        <dbReference type="PROSITE" id="PS50931"/>
    </source>
</evidence>
<dbReference type="Gene3D" id="3.40.190.290">
    <property type="match status" value="1"/>
</dbReference>
<dbReference type="PANTHER" id="PTHR30537:SF5">
    <property type="entry name" value="HTH-TYPE TRANSCRIPTIONAL ACTIVATOR TTDR-RELATED"/>
    <property type="match status" value="1"/>
</dbReference>
<keyword evidence="2" id="KW-0805">Transcription regulation</keyword>
<dbReference type="InterPro" id="IPR000847">
    <property type="entry name" value="LysR_HTH_N"/>
</dbReference>
<dbReference type="SUPFAM" id="SSF53850">
    <property type="entry name" value="Periplasmic binding protein-like II"/>
    <property type="match status" value="1"/>
</dbReference>
<dbReference type="SUPFAM" id="SSF46785">
    <property type="entry name" value="Winged helix' DNA-binding domain"/>
    <property type="match status" value="1"/>
</dbReference>
<comment type="caution">
    <text evidence="6">The sequence shown here is derived from an EMBL/GenBank/DDBJ whole genome shotgun (WGS) entry which is preliminary data.</text>
</comment>
<dbReference type="CDD" id="cd08422">
    <property type="entry name" value="PBP2_CrgA_like"/>
    <property type="match status" value="1"/>
</dbReference>
<dbReference type="Gene3D" id="1.10.10.10">
    <property type="entry name" value="Winged helix-like DNA-binding domain superfamily/Winged helix DNA-binding domain"/>
    <property type="match status" value="1"/>
</dbReference>
<dbReference type="PROSITE" id="PS50931">
    <property type="entry name" value="HTH_LYSR"/>
    <property type="match status" value="1"/>
</dbReference>
<proteinExistence type="inferred from homology"/>
<reference evidence="7" key="1">
    <citation type="journal article" date="2019" name="Int. J. Syst. Evol. Microbiol.">
        <title>The Global Catalogue of Microorganisms (GCM) 10K type strain sequencing project: providing services to taxonomists for standard genome sequencing and annotation.</title>
        <authorList>
            <consortium name="The Broad Institute Genomics Platform"/>
            <consortium name="The Broad Institute Genome Sequencing Center for Infectious Disease"/>
            <person name="Wu L."/>
            <person name="Ma J."/>
        </authorList>
    </citation>
    <scope>NUCLEOTIDE SEQUENCE [LARGE SCALE GENOMIC DNA]</scope>
    <source>
        <strain evidence="7">JCM 17066</strain>
    </source>
</reference>
<dbReference type="RefSeq" id="WP_378996899.1">
    <property type="nucleotide sequence ID" value="NZ_JBHSMT010000013.1"/>
</dbReference>
<evidence type="ECO:0000313" key="7">
    <source>
        <dbReference type="Proteomes" id="UP001596045"/>
    </source>
</evidence>
<organism evidence="6 7">
    <name type="scientific">Paraherbaspirillum soli</name>
    <dbReference type="NCBI Taxonomy" id="631222"/>
    <lineage>
        <taxon>Bacteria</taxon>
        <taxon>Pseudomonadati</taxon>
        <taxon>Pseudomonadota</taxon>
        <taxon>Betaproteobacteria</taxon>
        <taxon>Burkholderiales</taxon>
        <taxon>Oxalobacteraceae</taxon>
        <taxon>Paraherbaspirillum</taxon>
    </lineage>
</organism>
<dbReference type="Pfam" id="PF03466">
    <property type="entry name" value="LysR_substrate"/>
    <property type="match status" value="1"/>
</dbReference>
<dbReference type="Proteomes" id="UP001596045">
    <property type="component" value="Unassembled WGS sequence"/>
</dbReference>
<sequence>MDLLAHMRVFRRVVERASFSKAAEDLRQSTAAISKQVRQLEERLGSLLIIRTTRRMSLSETGRAYFAECCRLLDELDALERSTATGGGEVAGRLRVNAPLSFGLKVLSPVLAQFMARYPQLTVELTLDDHLLDVVAEGFDVSLRIRATLVNSTLIARRLGEVEQIICAAPSYLAARGTPLCVEDLRQHDLLAYRLADHPGSWHLDGPEGAISIELPARFSVDNSLMLSDMLLAGVGIGALPSFVARPALERGELTQVLPEHKLARRSIFALYPSSRHLQQKVRVFVDFLAAALREA</sequence>
<evidence type="ECO:0000256" key="4">
    <source>
        <dbReference type="ARBA" id="ARBA00023163"/>
    </source>
</evidence>
<feature type="domain" description="HTH lysR-type" evidence="5">
    <location>
        <begin position="1"/>
        <end position="59"/>
    </location>
</feature>
<accession>A0ABW0M7E6</accession>
<dbReference type="EMBL" id="JBHSMT010000013">
    <property type="protein sequence ID" value="MFC5473928.1"/>
    <property type="molecule type" value="Genomic_DNA"/>
</dbReference>
<protein>
    <submittedName>
        <fullName evidence="6">LysR substrate-binding domain-containing protein</fullName>
    </submittedName>
</protein>
<dbReference type="PANTHER" id="PTHR30537">
    <property type="entry name" value="HTH-TYPE TRANSCRIPTIONAL REGULATOR"/>
    <property type="match status" value="1"/>
</dbReference>
<dbReference type="InterPro" id="IPR036388">
    <property type="entry name" value="WH-like_DNA-bd_sf"/>
</dbReference>
<dbReference type="InterPro" id="IPR058163">
    <property type="entry name" value="LysR-type_TF_proteobact-type"/>
</dbReference>
<comment type="similarity">
    <text evidence="1">Belongs to the LysR transcriptional regulatory family.</text>
</comment>
<name>A0ABW0M7E6_9BURK</name>
<evidence type="ECO:0000256" key="3">
    <source>
        <dbReference type="ARBA" id="ARBA00023125"/>
    </source>
</evidence>
<evidence type="ECO:0000313" key="6">
    <source>
        <dbReference type="EMBL" id="MFC5473928.1"/>
    </source>
</evidence>